<dbReference type="AlphaFoldDB" id="A0AAD7YJD8"/>
<dbReference type="EMBL" id="JARGEI010000017">
    <property type="protein sequence ID" value="KAJ8716915.1"/>
    <property type="molecule type" value="Genomic_DNA"/>
</dbReference>
<evidence type="ECO:0000313" key="3">
    <source>
        <dbReference type="EMBL" id="KAJ8716915.1"/>
    </source>
</evidence>
<comment type="caution">
    <text evidence="3">The sequence shown here is derived from an EMBL/GenBank/DDBJ whole genome shotgun (WGS) entry which is preliminary data.</text>
</comment>
<proteinExistence type="predicted"/>
<reference evidence="3" key="1">
    <citation type="submission" date="2023-03" db="EMBL/GenBank/DDBJ databases">
        <title>Chromosome-level genomes of two armyworms, Mythimna separata and Mythimna loreyi, provide insights into the biosynthesis and reception of sex pheromones.</title>
        <authorList>
            <person name="Zhao H."/>
        </authorList>
    </citation>
    <scope>NUCLEOTIDE SEQUENCE</scope>
    <source>
        <strain evidence="3">BeijingLab</strain>
        <tissue evidence="3">Pupa</tissue>
    </source>
</reference>
<gene>
    <name evidence="3" type="ORF">PYW07_003542</name>
</gene>
<evidence type="ECO:0000256" key="1">
    <source>
        <dbReference type="SAM" id="Coils"/>
    </source>
</evidence>
<feature type="region of interest" description="Disordered" evidence="2">
    <location>
        <begin position="177"/>
        <end position="198"/>
    </location>
</feature>
<feature type="coiled-coil region" evidence="1">
    <location>
        <begin position="12"/>
        <end position="95"/>
    </location>
</feature>
<dbReference type="Proteomes" id="UP001231518">
    <property type="component" value="Chromosome 14"/>
</dbReference>
<feature type="compositionally biased region" description="Low complexity" evidence="2">
    <location>
        <begin position="180"/>
        <end position="195"/>
    </location>
</feature>
<evidence type="ECO:0000256" key="2">
    <source>
        <dbReference type="SAM" id="MobiDB-lite"/>
    </source>
</evidence>
<sequence length="321" mass="34882">MKLREATHIEDIQNLENVINNKNQHEREMETEINSIKECVRQLETDKLEAQEQLSKSAQECVALRGALDEHARAADELRASLARSSQEHAAARDADAARLAELRAAAAASARELDANTGTIARLMTDLRAESDARARADAALAAARRQHDADRAALHDKDNELAAQMTIILDMRGEKVSARPPARAPRATRTQPTVGPQERLQERIQGMQNTIDNIQKELTGRLAAPKGAHAGEPPELDGAPLYSFLSDGSVDGDALDVSVAVTCAARPALVVTSDVLQPQEVGRRFAAMARGGMRRARPSDAERLRDKQVRMSALCTASI</sequence>
<keyword evidence="1" id="KW-0175">Coiled coil</keyword>
<protein>
    <submittedName>
        <fullName evidence="3">Uncharacterized protein</fullName>
    </submittedName>
</protein>
<accession>A0AAD7YJD8</accession>
<evidence type="ECO:0000313" key="4">
    <source>
        <dbReference type="Proteomes" id="UP001231518"/>
    </source>
</evidence>
<name>A0AAD7YJD8_MYTSE</name>
<keyword evidence="4" id="KW-1185">Reference proteome</keyword>
<organism evidence="3 4">
    <name type="scientific">Mythimna separata</name>
    <name type="common">Oriental armyworm</name>
    <name type="synonym">Pseudaletia separata</name>
    <dbReference type="NCBI Taxonomy" id="271217"/>
    <lineage>
        <taxon>Eukaryota</taxon>
        <taxon>Metazoa</taxon>
        <taxon>Ecdysozoa</taxon>
        <taxon>Arthropoda</taxon>
        <taxon>Hexapoda</taxon>
        <taxon>Insecta</taxon>
        <taxon>Pterygota</taxon>
        <taxon>Neoptera</taxon>
        <taxon>Endopterygota</taxon>
        <taxon>Lepidoptera</taxon>
        <taxon>Glossata</taxon>
        <taxon>Ditrysia</taxon>
        <taxon>Noctuoidea</taxon>
        <taxon>Noctuidae</taxon>
        <taxon>Noctuinae</taxon>
        <taxon>Hadenini</taxon>
        <taxon>Mythimna</taxon>
    </lineage>
</organism>